<protein>
    <submittedName>
        <fullName evidence="1">Uncharacterized protein</fullName>
    </submittedName>
</protein>
<dbReference type="AlphaFoldDB" id="A0AAJ4X9R3"/>
<dbReference type="RefSeq" id="WP_093094975.1">
    <property type="nucleotide sequence ID" value="NZ_FNGK01000001.1"/>
</dbReference>
<gene>
    <name evidence="1" type="ORF">SAMEA4412673_01205</name>
</gene>
<accession>A0AAJ4X9R3</accession>
<organism evidence="1 2">
    <name type="scientific">Sphingobacterium mizutaii</name>
    <dbReference type="NCBI Taxonomy" id="1010"/>
    <lineage>
        <taxon>Bacteria</taxon>
        <taxon>Pseudomonadati</taxon>
        <taxon>Bacteroidota</taxon>
        <taxon>Sphingobacteriia</taxon>
        <taxon>Sphingobacteriales</taxon>
        <taxon>Sphingobacteriaceae</taxon>
        <taxon>Sphingobacterium</taxon>
    </lineage>
</organism>
<dbReference type="Proteomes" id="UP000215355">
    <property type="component" value="Chromosome 1"/>
</dbReference>
<name>A0AAJ4X9R3_9SPHI</name>
<proteinExistence type="predicted"/>
<dbReference type="EMBL" id="LT906468">
    <property type="protein sequence ID" value="SNV46251.1"/>
    <property type="molecule type" value="Genomic_DNA"/>
</dbReference>
<evidence type="ECO:0000313" key="1">
    <source>
        <dbReference type="EMBL" id="SNV46251.1"/>
    </source>
</evidence>
<reference evidence="1 2" key="1">
    <citation type="submission" date="2017-06" db="EMBL/GenBank/DDBJ databases">
        <authorList>
            <consortium name="Pathogen Informatics"/>
        </authorList>
    </citation>
    <scope>NUCLEOTIDE SEQUENCE [LARGE SCALE GENOMIC DNA]</scope>
    <source>
        <strain evidence="1 2">NCTC12149</strain>
    </source>
</reference>
<dbReference type="KEGG" id="smiz:4412673_01205"/>
<sequence length="243" mass="30255">MSNLDWSRGMKSARRKKQLVKKDRDKRLIALWRRYSKLSKYKWSLPFVEIEQPYQRGWKRYFVLHDDLRYNPRKDFFEALLEKINTVEYHHDQDFKFKKRKKKRSGYEYKRQFLREFASYEWIDNKMKLTEEERAYFMEVETYNVYAKRTSISYVFTEPWRYKLKVAPHFVTHARKLDIEVERELAFVNNHINKNFLWPRIDRLTSGKGYRGNRFLDEKPKYKNRIKNIPRYSSKERFLELDI</sequence>
<evidence type="ECO:0000313" key="2">
    <source>
        <dbReference type="Proteomes" id="UP000215355"/>
    </source>
</evidence>